<gene>
    <name evidence="1" type="ORF">DWX97_22595</name>
</gene>
<dbReference type="Proteomes" id="UP000283341">
    <property type="component" value="Unassembled WGS sequence"/>
</dbReference>
<reference evidence="1 2" key="1">
    <citation type="submission" date="2018-08" db="EMBL/GenBank/DDBJ databases">
        <title>A genome reference for cultivated species of the human gut microbiota.</title>
        <authorList>
            <person name="Zou Y."/>
            <person name="Xue W."/>
            <person name="Luo G."/>
        </authorList>
    </citation>
    <scope>NUCLEOTIDE SEQUENCE [LARGE SCALE GENOMIC DNA]</scope>
    <source>
        <strain evidence="1 2">AF22-3AC</strain>
    </source>
</reference>
<dbReference type="PANTHER" id="PTHR45661">
    <property type="entry name" value="SURFACE ANTIGEN"/>
    <property type="match status" value="1"/>
</dbReference>
<dbReference type="SUPFAM" id="SSF52058">
    <property type="entry name" value="L domain-like"/>
    <property type="match status" value="2"/>
</dbReference>
<accession>A0A412I8N3</accession>
<dbReference type="InterPro" id="IPR026906">
    <property type="entry name" value="LRR_5"/>
</dbReference>
<dbReference type="EMBL" id="QRVJ01000031">
    <property type="protein sequence ID" value="RGS33144.1"/>
    <property type="molecule type" value="Genomic_DNA"/>
</dbReference>
<dbReference type="InterPro" id="IPR053139">
    <property type="entry name" value="Surface_bspA-like"/>
</dbReference>
<organism evidence="1 2">
    <name type="scientific">Bacteroides cellulosilyticus</name>
    <dbReference type="NCBI Taxonomy" id="246787"/>
    <lineage>
        <taxon>Bacteria</taxon>
        <taxon>Pseudomonadati</taxon>
        <taxon>Bacteroidota</taxon>
        <taxon>Bacteroidia</taxon>
        <taxon>Bacteroidales</taxon>
        <taxon>Bacteroidaceae</taxon>
        <taxon>Bacteroides</taxon>
    </lineage>
</organism>
<dbReference type="InterPro" id="IPR032675">
    <property type="entry name" value="LRR_dom_sf"/>
</dbReference>
<dbReference type="AlphaFoldDB" id="A0A412I8N3"/>
<dbReference type="PANTHER" id="PTHR45661:SF3">
    <property type="entry name" value="IG-LIKE DOMAIN-CONTAINING PROTEIN"/>
    <property type="match status" value="1"/>
</dbReference>
<sequence length="975" mass="107655">MDRIKISCIVMLICLWISTDVWAQEVIHVEVAGTLPVLIGDKKETVEELTLTGKLNGTDIKCIREMKKLRTLDMNGTEILKSDIVYYVEPYTANGEHVIKTDDEIGDYMFYQLSTLENIILPDKAYKIGTYALGECEKLKSVTIPDGVTEIGTLSFYMCLNLRNITLPENLKKIGNSCFSQSALEEIVIPNSVDTLRNHSFAWMNNLQRVTFPTALKCIEYNAFYKCPLLQEALIPEHTLTIEKEAFFGCRMLNKLSLPVGIENIGAYAFSECSLLSSVIIPNNFVRIGGAAFSRTGLTSVEVPEGITSIESSTFYLCEKLKTVSLPESLHSIRSDAFRQCKTLESIRISENVDSIGSNSFQGCIGLKEVVIQGGNTDLVIEWGTFGDCGFEDIVLPDRLTYIGHSVFMGCSNLKKITLPKGITVIEHSLFQGTSLVKLEIPDGVTKIEESAFHGCLQLEELKLPDIVKTIGENAFYSCGKLSDVNIPAQLEKLGDYAFLSCNSLETVVLPNSLTYMGAACFEGCSGLLNIKLPDRLVSIESSCFKGCRNLQEIKIPDSVIEIGYWAFRDCSKLKEVLLPKNLKRIKSLTFAGCSQLEAIEIPEGCVAILDNAFSGCANLVYVSVPSTVTQMEDYVFDGCANMGSIVWNSELEIKSSFFADVQPCNCLLYVSQGTVLPETWNDNIVRENVAEQVVFNAGYSCYVARELKAKHITYTREFTLPTKKGTAAGWTSVVLPFTVQEFTHESKGKLSPFGATEIGSKPFWLRELASHGFKNVAALEANKPYIIAMPNNSDEYEEQYNISGCVQFEAADEAGVMIPATPSVMPTGENALYELVPTLRSVSKTNRVYALSQEEHGDFPAGSLFVSCLRDIDPFEAYVVTKESATNAPLYYSIGGEGGEITGLEEILKKEDESLKIYTAGNVLYIDSDRDRSISIYDVTGRIVRIVEVHEGSNTVTGLSSGFYFLEGKKVAIK</sequence>
<evidence type="ECO:0000313" key="1">
    <source>
        <dbReference type="EMBL" id="RGS33144.1"/>
    </source>
</evidence>
<comment type="caution">
    <text evidence="1">The sequence shown here is derived from an EMBL/GenBank/DDBJ whole genome shotgun (WGS) entry which is preliminary data.</text>
</comment>
<dbReference type="Gene3D" id="3.80.10.10">
    <property type="entry name" value="Ribonuclease Inhibitor"/>
    <property type="match status" value="4"/>
</dbReference>
<proteinExistence type="predicted"/>
<dbReference type="RefSeq" id="WP_118403697.1">
    <property type="nucleotide sequence ID" value="NZ_JADNFX010000046.1"/>
</dbReference>
<dbReference type="PROSITE" id="PS50007">
    <property type="entry name" value="PIPLC_X_DOMAIN"/>
    <property type="match status" value="1"/>
</dbReference>
<protein>
    <submittedName>
        <fullName evidence="1">Leucine-rich repeat domain-containing protein</fullName>
    </submittedName>
</protein>
<name>A0A412I8N3_9BACE</name>
<evidence type="ECO:0000313" key="2">
    <source>
        <dbReference type="Proteomes" id="UP000283341"/>
    </source>
</evidence>
<dbReference type="Pfam" id="PF13306">
    <property type="entry name" value="LRR_5"/>
    <property type="match status" value="3"/>
</dbReference>